<evidence type="ECO:0000313" key="3">
    <source>
        <dbReference type="EMBL" id="TXJ45602.1"/>
    </source>
</evidence>
<dbReference type="PANTHER" id="PTHR38030:SF2">
    <property type="entry name" value="PROTOPORPHYRINOGEN IX DEHYDROGENASE [QUINONE]"/>
    <property type="match status" value="1"/>
</dbReference>
<comment type="caution">
    <text evidence="3">The sequence shown here is derived from an EMBL/GenBank/DDBJ whole genome shotgun (WGS) entry which is preliminary data.</text>
</comment>
<dbReference type="Pfam" id="PF12724">
    <property type="entry name" value="Flavodoxin_5"/>
    <property type="match status" value="1"/>
</dbReference>
<dbReference type="GO" id="GO:0070819">
    <property type="term" value="F:menaquinone-dependent protoporphyrinogen oxidase activity"/>
    <property type="evidence" value="ECO:0007669"/>
    <property type="project" value="TreeGrafter"/>
</dbReference>
<dbReference type="InterPro" id="IPR001226">
    <property type="entry name" value="Flavodoxin_CS"/>
</dbReference>
<dbReference type="InterPro" id="IPR052200">
    <property type="entry name" value="Protoporphyrinogen_IX_DH"/>
</dbReference>
<dbReference type="PROSITE" id="PS50902">
    <property type="entry name" value="FLAVODOXIN_LIKE"/>
    <property type="match status" value="1"/>
</dbReference>
<dbReference type="InterPro" id="IPR029039">
    <property type="entry name" value="Flavoprotein-like_sf"/>
</dbReference>
<reference evidence="3 4" key="1">
    <citation type="journal article" date="1992" name="Lakartidningen">
        <title>[Penicillin V and not amoxicillin is the first choice preparation in acute otitis].</title>
        <authorList>
            <person name="Kamme C."/>
            <person name="Lundgren K."/>
            <person name="Prellner K."/>
        </authorList>
    </citation>
    <scope>NUCLEOTIDE SEQUENCE [LARGE SCALE GENOMIC DNA]</scope>
    <source>
        <strain evidence="3 4">PC3714II</strain>
    </source>
</reference>
<dbReference type="InterPro" id="IPR026816">
    <property type="entry name" value="Flavodoxin_dom"/>
</dbReference>
<proteinExistence type="predicted"/>
<dbReference type="SUPFAM" id="SSF52218">
    <property type="entry name" value="Flavoproteins"/>
    <property type="match status" value="1"/>
</dbReference>
<gene>
    <name evidence="3" type="ORF">EPJ70_04230</name>
</gene>
<sequence length="183" mass="21371">MPNNIAVVYKSKYGATRTYAKWIADKLHADIFEADNISFQSLNNYQVIIFAGSLYASKLTVYKSFKRLYKKLIKNKKIYCVIVGIGNPEHKELYEDAINKNFKSKEKENITFYFLRGAIDFTKLKIHHALMMLMNRKILATKNIQTEDDKIFLENYGKKLDYLSKNSINDIVSDIKNYLKELS</sequence>
<dbReference type="PROSITE" id="PS00201">
    <property type="entry name" value="FLAVODOXIN"/>
    <property type="match status" value="1"/>
</dbReference>
<dbReference type="GO" id="GO:0006783">
    <property type="term" value="P:heme biosynthetic process"/>
    <property type="evidence" value="ECO:0007669"/>
    <property type="project" value="TreeGrafter"/>
</dbReference>
<dbReference type="Gene3D" id="3.40.50.360">
    <property type="match status" value="1"/>
</dbReference>
<dbReference type="InterPro" id="IPR008254">
    <property type="entry name" value="Flavodoxin/NO_synth"/>
</dbReference>
<evidence type="ECO:0000256" key="1">
    <source>
        <dbReference type="ARBA" id="ARBA00001917"/>
    </source>
</evidence>
<organism evidence="3 4">
    <name type="scientific">Brachyspira aalborgi</name>
    <dbReference type="NCBI Taxonomy" id="29522"/>
    <lineage>
        <taxon>Bacteria</taxon>
        <taxon>Pseudomonadati</taxon>
        <taxon>Spirochaetota</taxon>
        <taxon>Spirochaetia</taxon>
        <taxon>Brachyspirales</taxon>
        <taxon>Brachyspiraceae</taxon>
        <taxon>Brachyspira</taxon>
    </lineage>
</organism>
<name>A0A5C8F8R7_9SPIR</name>
<dbReference type="Proteomes" id="UP000324574">
    <property type="component" value="Unassembled WGS sequence"/>
</dbReference>
<accession>A0A5C8F8R7</accession>
<evidence type="ECO:0000313" key="4">
    <source>
        <dbReference type="Proteomes" id="UP000324574"/>
    </source>
</evidence>
<dbReference type="PANTHER" id="PTHR38030">
    <property type="entry name" value="PROTOPORPHYRINOGEN IX DEHYDROGENASE [MENAQUINONE]"/>
    <property type="match status" value="1"/>
</dbReference>
<protein>
    <submittedName>
        <fullName evidence="3">Flavodoxin</fullName>
    </submittedName>
</protein>
<evidence type="ECO:0000259" key="2">
    <source>
        <dbReference type="PROSITE" id="PS50902"/>
    </source>
</evidence>
<comment type="cofactor">
    <cofactor evidence="1">
        <name>FMN</name>
        <dbReference type="ChEBI" id="CHEBI:58210"/>
    </cofactor>
</comment>
<dbReference type="EMBL" id="SAYG01000006">
    <property type="protein sequence ID" value="TXJ45602.1"/>
    <property type="molecule type" value="Genomic_DNA"/>
</dbReference>
<dbReference type="GO" id="GO:0010181">
    <property type="term" value="F:FMN binding"/>
    <property type="evidence" value="ECO:0007669"/>
    <property type="project" value="InterPro"/>
</dbReference>
<feature type="domain" description="Flavodoxin-like" evidence="2">
    <location>
        <begin position="5"/>
        <end position="161"/>
    </location>
</feature>
<dbReference type="GO" id="GO:0009055">
    <property type="term" value="F:electron transfer activity"/>
    <property type="evidence" value="ECO:0007669"/>
    <property type="project" value="InterPro"/>
</dbReference>
<dbReference type="RefSeq" id="WP_147526213.1">
    <property type="nucleotide sequence ID" value="NZ_SAYG01000006.1"/>
</dbReference>
<dbReference type="AlphaFoldDB" id="A0A5C8F8R7"/>